<dbReference type="GO" id="GO:0005680">
    <property type="term" value="C:anaphase-promoting complex"/>
    <property type="evidence" value="ECO:0007669"/>
    <property type="project" value="TreeGrafter"/>
</dbReference>
<dbReference type="GO" id="GO:0070979">
    <property type="term" value="P:protein K11-linked ubiquitination"/>
    <property type="evidence" value="ECO:0007669"/>
    <property type="project" value="TreeGrafter"/>
</dbReference>
<reference evidence="1 2" key="1">
    <citation type="submission" date="2023-10" db="EMBL/GenBank/DDBJ databases">
        <title>Chromosome-scale genome assembly provides insights into flower coloration mechanisms of Canna indica.</title>
        <authorList>
            <person name="Li C."/>
        </authorList>
    </citation>
    <scope>NUCLEOTIDE SEQUENCE [LARGE SCALE GENOMIC DNA]</scope>
    <source>
        <tissue evidence="1">Flower</tissue>
    </source>
</reference>
<dbReference type="Proteomes" id="UP001327560">
    <property type="component" value="Chromosome 3"/>
</dbReference>
<evidence type="ECO:0000313" key="2">
    <source>
        <dbReference type="Proteomes" id="UP001327560"/>
    </source>
</evidence>
<gene>
    <name evidence="1" type="ORF">Cni_G09127</name>
</gene>
<organism evidence="1 2">
    <name type="scientific">Canna indica</name>
    <name type="common">Indian-shot</name>
    <dbReference type="NCBI Taxonomy" id="4628"/>
    <lineage>
        <taxon>Eukaryota</taxon>
        <taxon>Viridiplantae</taxon>
        <taxon>Streptophyta</taxon>
        <taxon>Embryophyta</taxon>
        <taxon>Tracheophyta</taxon>
        <taxon>Spermatophyta</taxon>
        <taxon>Magnoliopsida</taxon>
        <taxon>Liliopsida</taxon>
        <taxon>Zingiberales</taxon>
        <taxon>Cannaceae</taxon>
        <taxon>Canna</taxon>
    </lineage>
</organism>
<proteinExistence type="predicted"/>
<dbReference type="PANTHER" id="PTHR45957:SF1">
    <property type="entry name" value="ANAPHASE-PROMOTING COMPLEX SUBUNIT 2"/>
    <property type="match status" value="1"/>
</dbReference>
<dbReference type="PANTHER" id="PTHR45957">
    <property type="entry name" value="ANAPHASE-PROMOTING COMPLEX SUBUNIT 2"/>
    <property type="match status" value="1"/>
</dbReference>
<evidence type="ECO:0000313" key="1">
    <source>
        <dbReference type="EMBL" id="WOL00414.1"/>
    </source>
</evidence>
<accession>A0AAQ3K1Q7</accession>
<sequence>MLWDPQALDSLDGAAIGEVLQSWAGFCDRTDALLRGRGDLSAGADLVPFISSLCRYGLDSLVQDHFLHSLEEAFKSDAVLKFWKQFDAYYDISSLGATKFHENWIEEVLSKSLEEICLEKDFQEKCLLMLVHALQSYEESTTEGLMKIQDHKSILTSKYQLMVSSILLTTLPMHFPEILRMYFKGKLEELSNMMAVDHEEDACEFQRSQGSQRSSKVGEMDIDTYNHGPNFAKDSTLVYNIGKVVRDLRSLGFTSMTEDAYASSILLLLKDKVHDLAGDDYRNPVLGSIKEWIQLVNQLEIT</sequence>
<dbReference type="AlphaFoldDB" id="A0AAQ3K1Q7"/>
<name>A0AAQ3K1Q7_9LILI</name>
<protein>
    <recommendedName>
        <fullName evidence="3">Anaphase-promoting complex subunit 2</fullName>
    </recommendedName>
</protein>
<evidence type="ECO:0008006" key="3">
    <source>
        <dbReference type="Google" id="ProtNLM"/>
    </source>
</evidence>
<keyword evidence="2" id="KW-1185">Reference proteome</keyword>
<dbReference type="EMBL" id="CP136892">
    <property type="protein sequence ID" value="WOL00414.1"/>
    <property type="molecule type" value="Genomic_DNA"/>
</dbReference>
<dbReference type="InterPro" id="IPR044554">
    <property type="entry name" value="ANAPC2"/>
</dbReference>
<dbReference type="GO" id="GO:0007091">
    <property type="term" value="P:metaphase/anaphase transition of mitotic cell cycle"/>
    <property type="evidence" value="ECO:0007669"/>
    <property type="project" value="TreeGrafter"/>
</dbReference>